<sequence>MSKTILIVDDSATMILSVKSNLEMNGFKVETAGDGVQALSKLKSGIKPDLIITDINMPNMGGLELIQAVRALPGFRFTPILTLTTESQSAKRDEGKKLGATGWLVKPVDGADLIKVIKQVLPGA</sequence>
<dbReference type="PANTHER" id="PTHR44591">
    <property type="entry name" value="STRESS RESPONSE REGULATOR PROTEIN 1"/>
    <property type="match status" value="1"/>
</dbReference>
<dbReference type="Proteomes" id="UP000078090">
    <property type="component" value="Unassembled WGS sequence"/>
</dbReference>
<dbReference type="PANTHER" id="PTHR44591:SF25">
    <property type="entry name" value="CHEMOTAXIS TWO-COMPONENT RESPONSE REGULATOR"/>
    <property type="match status" value="1"/>
</dbReference>
<dbReference type="GO" id="GO:0000160">
    <property type="term" value="P:phosphorelay signal transduction system"/>
    <property type="evidence" value="ECO:0007669"/>
    <property type="project" value="InterPro"/>
</dbReference>
<dbReference type="GO" id="GO:0016301">
    <property type="term" value="F:kinase activity"/>
    <property type="evidence" value="ECO:0007669"/>
    <property type="project" value="UniProtKB-KW"/>
</dbReference>
<evidence type="ECO:0000313" key="7">
    <source>
        <dbReference type="Proteomes" id="UP000078090"/>
    </source>
</evidence>
<dbReference type="Pfam" id="PF00072">
    <property type="entry name" value="Response_reg"/>
    <property type="match status" value="1"/>
</dbReference>
<dbReference type="InterPro" id="IPR011006">
    <property type="entry name" value="CheY-like_superfamily"/>
</dbReference>
<dbReference type="Gene3D" id="3.40.50.2300">
    <property type="match status" value="1"/>
</dbReference>
<evidence type="ECO:0000313" key="6">
    <source>
        <dbReference type="Proteomes" id="UP000077763"/>
    </source>
</evidence>
<keyword evidence="4" id="KW-0808">Transferase</keyword>
<evidence type="ECO:0000313" key="4">
    <source>
        <dbReference type="EMBL" id="OAI01650.1"/>
    </source>
</evidence>
<dbReference type="PROSITE" id="PS50110">
    <property type="entry name" value="RESPONSE_REGULATORY"/>
    <property type="match status" value="1"/>
</dbReference>
<dbReference type="EMBL" id="LUUH01000013">
    <property type="protein sequence ID" value="OAI08926.1"/>
    <property type="molecule type" value="Genomic_DNA"/>
</dbReference>
<proteinExistence type="predicted"/>
<accession>A0A177M9H6</accession>
<reference evidence="6" key="1">
    <citation type="submission" date="2016-03" db="EMBL/GenBank/DDBJ databases">
        <authorList>
            <person name="Heylen K."/>
            <person name="De Vos P."/>
            <person name="Vekeman B."/>
        </authorList>
    </citation>
    <scope>NUCLEOTIDE SEQUENCE [LARGE SCALE GENOMIC DNA]</scope>
    <source>
        <strain evidence="6">R-45371</strain>
    </source>
</reference>
<name>A0A177M9H6_METMH</name>
<keyword evidence="1 2" id="KW-0597">Phosphoprotein</keyword>
<reference evidence="4 7" key="2">
    <citation type="submission" date="2016-03" db="EMBL/GenBank/DDBJ databases">
        <authorList>
            <person name="Ploux O."/>
        </authorList>
    </citation>
    <scope>NUCLEOTIDE SEQUENCE [LARGE SCALE GENOMIC DNA]</scope>
    <source>
        <strain evidence="4 7">R-45363</strain>
        <strain evidence="5">R-45371</strain>
    </source>
</reference>
<evidence type="ECO:0000313" key="5">
    <source>
        <dbReference type="EMBL" id="OAI08926.1"/>
    </source>
</evidence>
<evidence type="ECO:0000256" key="2">
    <source>
        <dbReference type="PROSITE-ProRule" id="PRU00169"/>
    </source>
</evidence>
<organism evidence="4 7">
    <name type="scientific">Methylomonas methanica</name>
    <dbReference type="NCBI Taxonomy" id="421"/>
    <lineage>
        <taxon>Bacteria</taxon>
        <taxon>Pseudomonadati</taxon>
        <taxon>Pseudomonadota</taxon>
        <taxon>Gammaproteobacteria</taxon>
        <taxon>Methylococcales</taxon>
        <taxon>Methylococcaceae</taxon>
        <taxon>Methylomonas</taxon>
    </lineage>
</organism>
<dbReference type="InterPro" id="IPR001789">
    <property type="entry name" value="Sig_transdc_resp-reg_receiver"/>
</dbReference>
<dbReference type="InterPro" id="IPR050595">
    <property type="entry name" value="Bact_response_regulator"/>
</dbReference>
<feature type="modified residue" description="4-aspartylphosphate" evidence="2">
    <location>
        <position position="54"/>
    </location>
</feature>
<dbReference type="SMART" id="SM00448">
    <property type="entry name" value="REC"/>
    <property type="match status" value="1"/>
</dbReference>
<evidence type="ECO:0000259" key="3">
    <source>
        <dbReference type="PROSITE" id="PS50110"/>
    </source>
</evidence>
<protein>
    <submittedName>
        <fullName evidence="4">Two-component system sensor histidine kinase/response regulator</fullName>
    </submittedName>
</protein>
<keyword evidence="4" id="KW-0418">Kinase</keyword>
<comment type="caution">
    <text evidence="4">The sequence shown here is derived from an EMBL/GenBank/DDBJ whole genome shotgun (WGS) entry which is preliminary data.</text>
</comment>
<evidence type="ECO:0000256" key="1">
    <source>
        <dbReference type="ARBA" id="ARBA00022553"/>
    </source>
</evidence>
<dbReference type="OrthoDB" id="9800897at2"/>
<feature type="domain" description="Response regulatory" evidence="3">
    <location>
        <begin position="4"/>
        <end position="121"/>
    </location>
</feature>
<dbReference type="AlphaFoldDB" id="A0A177M9H6"/>
<dbReference type="Proteomes" id="UP000077763">
    <property type="component" value="Unassembled WGS sequence"/>
</dbReference>
<dbReference type="EMBL" id="LUUG01000088">
    <property type="protein sequence ID" value="OAI01650.1"/>
    <property type="molecule type" value="Genomic_DNA"/>
</dbReference>
<dbReference type="RefSeq" id="WP_064009465.1">
    <property type="nucleotide sequence ID" value="NZ_LUUG01000088.1"/>
</dbReference>
<dbReference type="SUPFAM" id="SSF52172">
    <property type="entry name" value="CheY-like"/>
    <property type="match status" value="1"/>
</dbReference>
<gene>
    <name evidence="4" type="ORF">A1332_17395</name>
    <name evidence="5" type="ORF">A1353_04970</name>
</gene>